<feature type="domain" description="NfeD1b N-terminal" evidence="9">
    <location>
        <begin position="25"/>
        <end position="209"/>
    </location>
</feature>
<feature type="signal peptide" evidence="6">
    <location>
        <begin position="1"/>
        <end position="20"/>
    </location>
</feature>
<reference evidence="11" key="1">
    <citation type="journal article" date="2019" name="Int. J. Syst. Evol. Microbiol.">
        <title>The Global Catalogue of Microorganisms (GCM) 10K type strain sequencing project: providing services to taxonomists for standard genome sequencing and annotation.</title>
        <authorList>
            <consortium name="The Broad Institute Genomics Platform"/>
            <consortium name="The Broad Institute Genome Sequencing Center for Infectious Disease"/>
            <person name="Wu L."/>
            <person name="Ma J."/>
        </authorList>
    </citation>
    <scope>NUCLEOTIDE SEQUENCE [LARGE SCALE GENOMIC DNA]</scope>
    <source>
        <strain evidence="11">CCUG 58938</strain>
    </source>
</reference>
<dbReference type="EMBL" id="JBHTKA010000014">
    <property type="protein sequence ID" value="MFD1002834.1"/>
    <property type="molecule type" value="Genomic_DNA"/>
</dbReference>
<dbReference type="InterPro" id="IPR002810">
    <property type="entry name" value="NfeD-like_C"/>
</dbReference>
<feature type="transmembrane region" description="Helical" evidence="5">
    <location>
        <begin position="275"/>
        <end position="295"/>
    </location>
</feature>
<evidence type="ECO:0000256" key="2">
    <source>
        <dbReference type="ARBA" id="ARBA00022692"/>
    </source>
</evidence>
<dbReference type="PANTHER" id="PTHR33507:SF3">
    <property type="entry name" value="INNER MEMBRANE PROTEIN YBBJ"/>
    <property type="match status" value="1"/>
</dbReference>
<accession>A0ABW3KAT0</accession>
<dbReference type="CDD" id="cd07021">
    <property type="entry name" value="Clp_protease_NfeD_like"/>
    <property type="match status" value="1"/>
</dbReference>
<dbReference type="InterPro" id="IPR056739">
    <property type="entry name" value="NfeD_membrane"/>
</dbReference>
<name>A0ABW3KAT0_9BACT</name>
<dbReference type="InterPro" id="IPR052165">
    <property type="entry name" value="Membrane_assoc_protease"/>
</dbReference>
<feature type="chain" id="PRO_5045890031" evidence="6">
    <location>
        <begin position="21"/>
        <end position="443"/>
    </location>
</feature>
<feature type="transmembrane region" description="Helical" evidence="5">
    <location>
        <begin position="219"/>
        <end position="242"/>
    </location>
</feature>
<dbReference type="InterPro" id="IPR029045">
    <property type="entry name" value="ClpP/crotonase-like_dom_sf"/>
</dbReference>
<dbReference type="Pfam" id="PF25145">
    <property type="entry name" value="NfeD1b_N"/>
    <property type="match status" value="1"/>
</dbReference>
<dbReference type="Proteomes" id="UP001597112">
    <property type="component" value="Unassembled WGS sequence"/>
</dbReference>
<feature type="domain" description="NfeD-like C-terminal" evidence="7">
    <location>
        <begin position="385"/>
        <end position="440"/>
    </location>
</feature>
<organism evidence="10 11">
    <name type="scientific">Ohtaekwangia kribbensis</name>
    <dbReference type="NCBI Taxonomy" id="688913"/>
    <lineage>
        <taxon>Bacteria</taxon>
        <taxon>Pseudomonadati</taxon>
        <taxon>Bacteroidota</taxon>
        <taxon>Cytophagia</taxon>
        <taxon>Cytophagales</taxon>
        <taxon>Fulvivirgaceae</taxon>
        <taxon>Ohtaekwangia</taxon>
    </lineage>
</organism>
<keyword evidence="4 5" id="KW-0472">Membrane</keyword>
<dbReference type="InterPro" id="IPR056738">
    <property type="entry name" value="NfeD1b_N"/>
</dbReference>
<evidence type="ECO:0000256" key="3">
    <source>
        <dbReference type="ARBA" id="ARBA00022989"/>
    </source>
</evidence>
<feature type="domain" description="NfeD integral membrane" evidence="8">
    <location>
        <begin position="228"/>
        <end position="347"/>
    </location>
</feature>
<evidence type="ECO:0000313" key="10">
    <source>
        <dbReference type="EMBL" id="MFD1002834.1"/>
    </source>
</evidence>
<keyword evidence="11" id="KW-1185">Reference proteome</keyword>
<sequence length="443" mass="48355">MKTLPVLLLSFLLLSFSAVAQKKNVMIMEIKQEIDPRMTRYVELALQHAEETKADIVIIEMDTYGGVLTDAKDIVDKIMAFKNPVWVFINSDAASAGALISIACDSIYMAPAASIGAATVVDGSGGKAPDKYQSYMRSIMRATAEENKRDPRIAEGMVDESVVIDSVKKEGQIITFSTSEAIKHGYCEAKVESINEILQRNKVTDYEIDYYQLSATDKVVAFFLNPFISGLLILVIIAGIYFEMQAPGIGFAGLAALVALILYLVPYYLNGLAENWEIIAFFVGIGLIAVEIFILPGFGVAGVSGIVLVIGSLVLIMINNDAFDFEFVRMNDILYALAAAIGGLLGGTVLLFAGGARLADTRFYKRVALVDTQDRAQGYTSSFKENMKGQRGVAHTVLRPSGKVMINDKLHDAFTRGEYIERGEEIEVIDDETTSLKVKKVSA</sequence>
<evidence type="ECO:0000259" key="9">
    <source>
        <dbReference type="Pfam" id="PF25145"/>
    </source>
</evidence>
<evidence type="ECO:0000256" key="4">
    <source>
        <dbReference type="ARBA" id="ARBA00023136"/>
    </source>
</evidence>
<evidence type="ECO:0000256" key="5">
    <source>
        <dbReference type="SAM" id="Phobius"/>
    </source>
</evidence>
<keyword evidence="2 5" id="KW-0812">Transmembrane</keyword>
<dbReference type="RefSeq" id="WP_377584578.1">
    <property type="nucleotide sequence ID" value="NZ_JBHTKA010000014.1"/>
</dbReference>
<gene>
    <name evidence="10" type="ORF">ACFQ21_26140</name>
</gene>
<comment type="caution">
    <text evidence="10">The sequence shown here is derived from an EMBL/GenBank/DDBJ whole genome shotgun (WGS) entry which is preliminary data.</text>
</comment>
<keyword evidence="3 5" id="KW-1133">Transmembrane helix</keyword>
<keyword evidence="6" id="KW-0732">Signal</keyword>
<dbReference type="Pfam" id="PF01957">
    <property type="entry name" value="NfeD"/>
    <property type="match status" value="1"/>
</dbReference>
<feature type="transmembrane region" description="Helical" evidence="5">
    <location>
        <begin position="249"/>
        <end position="269"/>
    </location>
</feature>
<evidence type="ECO:0000256" key="6">
    <source>
        <dbReference type="SAM" id="SignalP"/>
    </source>
</evidence>
<evidence type="ECO:0000313" key="11">
    <source>
        <dbReference type="Proteomes" id="UP001597112"/>
    </source>
</evidence>
<dbReference type="SUPFAM" id="SSF52096">
    <property type="entry name" value="ClpP/crotonase"/>
    <property type="match status" value="1"/>
</dbReference>
<dbReference type="PANTHER" id="PTHR33507">
    <property type="entry name" value="INNER MEMBRANE PROTEIN YBBJ"/>
    <property type="match status" value="1"/>
</dbReference>
<dbReference type="SUPFAM" id="SSF141322">
    <property type="entry name" value="NfeD domain-like"/>
    <property type="match status" value="1"/>
</dbReference>
<feature type="transmembrane region" description="Helical" evidence="5">
    <location>
        <begin position="300"/>
        <end position="318"/>
    </location>
</feature>
<dbReference type="Gene3D" id="2.40.50.140">
    <property type="entry name" value="Nucleic acid-binding proteins"/>
    <property type="match status" value="1"/>
</dbReference>
<dbReference type="InterPro" id="IPR012340">
    <property type="entry name" value="NA-bd_OB-fold"/>
</dbReference>
<evidence type="ECO:0000259" key="7">
    <source>
        <dbReference type="Pfam" id="PF01957"/>
    </source>
</evidence>
<dbReference type="Gene3D" id="3.90.226.10">
    <property type="entry name" value="2-enoyl-CoA Hydratase, Chain A, domain 1"/>
    <property type="match status" value="1"/>
</dbReference>
<dbReference type="Pfam" id="PF24961">
    <property type="entry name" value="NfeD_membrane"/>
    <property type="match status" value="1"/>
</dbReference>
<comment type="subcellular location">
    <subcellularLocation>
        <location evidence="1">Membrane</location>
        <topology evidence="1">Multi-pass membrane protein</topology>
    </subcellularLocation>
</comment>
<evidence type="ECO:0000256" key="1">
    <source>
        <dbReference type="ARBA" id="ARBA00004141"/>
    </source>
</evidence>
<protein>
    <submittedName>
        <fullName evidence="10">Nodulation protein NfeD</fullName>
    </submittedName>
</protein>
<feature type="transmembrane region" description="Helical" evidence="5">
    <location>
        <begin position="333"/>
        <end position="356"/>
    </location>
</feature>
<evidence type="ECO:0000259" key="8">
    <source>
        <dbReference type="Pfam" id="PF24961"/>
    </source>
</evidence>
<proteinExistence type="predicted"/>